<organism evidence="3 4">
    <name type="scientific">Alteribacter keqinensis</name>
    <dbReference type="NCBI Taxonomy" id="2483800"/>
    <lineage>
        <taxon>Bacteria</taxon>
        <taxon>Bacillati</taxon>
        <taxon>Bacillota</taxon>
        <taxon>Bacilli</taxon>
        <taxon>Bacillales</taxon>
        <taxon>Bacillaceae</taxon>
        <taxon>Alteribacter</taxon>
    </lineage>
</organism>
<dbReference type="InterPro" id="IPR011642">
    <property type="entry name" value="Gate_dom"/>
</dbReference>
<protein>
    <submittedName>
        <fullName evidence="3">YjiH family protein</fullName>
    </submittedName>
</protein>
<gene>
    <name evidence="3" type="ORF">EBO34_14490</name>
</gene>
<feature type="transmembrane region" description="Helical" evidence="1">
    <location>
        <begin position="435"/>
        <end position="456"/>
    </location>
</feature>
<reference evidence="3 4" key="1">
    <citation type="submission" date="2018-10" db="EMBL/GenBank/DDBJ databases">
        <title>Bacillus Keqinensis sp. nov., a moderately halophilic bacterium isolated from a saline-alkaline lake.</title>
        <authorList>
            <person name="Wang H."/>
        </authorList>
    </citation>
    <scope>NUCLEOTIDE SEQUENCE [LARGE SCALE GENOMIC DNA]</scope>
    <source>
        <strain evidence="3 4">KQ-3</strain>
    </source>
</reference>
<feature type="transmembrane region" description="Helical" evidence="1">
    <location>
        <begin position="401"/>
        <end position="423"/>
    </location>
</feature>
<feature type="transmembrane region" description="Helical" evidence="1">
    <location>
        <begin position="218"/>
        <end position="238"/>
    </location>
</feature>
<dbReference type="RefSeq" id="WP_122899772.1">
    <property type="nucleotide sequence ID" value="NZ_RHIB01000002.1"/>
</dbReference>
<keyword evidence="1" id="KW-0812">Transmembrane</keyword>
<feature type="domain" description="Nucleoside transporter/FeoB GTPase Gate" evidence="2">
    <location>
        <begin position="144"/>
        <end position="242"/>
    </location>
</feature>
<dbReference type="AlphaFoldDB" id="A0A3M7TQI4"/>
<feature type="transmembrane region" description="Helical" evidence="1">
    <location>
        <begin position="52"/>
        <end position="74"/>
    </location>
</feature>
<dbReference type="EMBL" id="RHIB01000002">
    <property type="protein sequence ID" value="RNA67906.1"/>
    <property type="molecule type" value="Genomic_DNA"/>
</dbReference>
<name>A0A3M7TQI4_9BACI</name>
<accession>A0A3M7TQI4</accession>
<comment type="caution">
    <text evidence="3">The sequence shown here is derived from an EMBL/GenBank/DDBJ whole genome shotgun (WGS) entry which is preliminary data.</text>
</comment>
<dbReference type="OrthoDB" id="1633380at2"/>
<keyword evidence="4" id="KW-1185">Reference proteome</keyword>
<dbReference type="Pfam" id="PF07670">
    <property type="entry name" value="Gate"/>
    <property type="match status" value="1"/>
</dbReference>
<sequence length="457" mass="49840">MNKEKHDTSQSGSFWKFLIPSLIGIGLFMTPVPVDGEVTIPVAILANLLEDTLASVLPAILTIIISLSFIGSLIAILMKKGKPQTFSNTPFVERLLVVGPFWLIVRFVAFVLAIMTFFQIGPEAVYNEYTGGLLLMEGGLLPLLFTVFLFAGLFLPLLLNFGLLELFGSLLTKLMRPLFKLPGRSSIDSLTSWLGDGTIGVLLTSKQYEEGFYSKREAAVIGTTFSVVSITFSLVVIMEVGLEHMFFQFYGTVALAGFIAALIMPRIPPLSRKANTYANGQESQLDESIPKGYNAFSWGFKQAKKRAAQSKGPGEFMKDGGKNVLDMWLGVAPVVMAFGTLALVVAEFTPVFSWLGAPFIPILNLMQIPEAALASEALVVGFADMFLPAIFASGIESELTRFIIACVSVTQLIYLSEVGGVLLGSKIPVKFRDLLIIYLLRTLITLPIITIVAHLIF</sequence>
<evidence type="ECO:0000313" key="3">
    <source>
        <dbReference type="EMBL" id="RNA67906.1"/>
    </source>
</evidence>
<evidence type="ECO:0000313" key="4">
    <source>
        <dbReference type="Proteomes" id="UP000278746"/>
    </source>
</evidence>
<feature type="transmembrane region" description="Helical" evidence="1">
    <location>
        <begin position="377"/>
        <end position="395"/>
    </location>
</feature>
<feature type="transmembrane region" description="Helical" evidence="1">
    <location>
        <begin position="12"/>
        <end position="32"/>
    </location>
</feature>
<evidence type="ECO:0000259" key="2">
    <source>
        <dbReference type="Pfam" id="PF07670"/>
    </source>
</evidence>
<proteinExistence type="predicted"/>
<feature type="transmembrane region" description="Helical" evidence="1">
    <location>
        <begin position="327"/>
        <end position="345"/>
    </location>
</feature>
<evidence type="ECO:0000256" key="1">
    <source>
        <dbReference type="SAM" id="Phobius"/>
    </source>
</evidence>
<dbReference type="Proteomes" id="UP000278746">
    <property type="component" value="Unassembled WGS sequence"/>
</dbReference>
<feature type="transmembrane region" description="Helical" evidence="1">
    <location>
        <begin position="140"/>
        <end position="167"/>
    </location>
</feature>
<feature type="transmembrane region" description="Helical" evidence="1">
    <location>
        <begin position="244"/>
        <end position="264"/>
    </location>
</feature>
<keyword evidence="1" id="KW-1133">Transmembrane helix</keyword>
<feature type="transmembrane region" description="Helical" evidence="1">
    <location>
        <begin position="95"/>
        <end position="120"/>
    </location>
</feature>
<keyword evidence="1" id="KW-0472">Membrane</keyword>